<dbReference type="Gene3D" id="3.40.50.1460">
    <property type="match status" value="1"/>
</dbReference>
<evidence type="ECO:0000256" key="3">
    <source>
        <dbReference type="PROSITE-ProRule" id="PRU00221"/>
    </source>
</evidence>
<dbReference type="EMBL" id="WJJP01000294">
    <property type="protein sequence ID" value="MBD3324774.1"/>
    <property type="molecule type" value="Genomic_DNA"/>
</dbReference>
<dbReference type="PROSITE" id="PS50294">
    <property type="entry name" value="WD_REPEATS_REGION"/>
    <property type="match status" value="1"/>
</dbReference>
<dbReference type="AlphaFoldDB" id="A0A9D5JV14"/>
<sequence length="595" mass="65817">LLASGSLDKQMKLWDVQTGDEIVSLIALEDSDWAAVTPRGQFDATAGAMQLMHWVVGLEPIELAQLKERYYEPGLLQKLLGLNPEPLRDVPPFEDVKLYPEMEFRDAEPTDATVSLHLRNRGGGIGRVVFFINDKEVTADARALDFNSQAETLDVELDLADHPFLIPGQQNIIEAKAYNAEGYLVSRGLRFMYDAPSRQAARTDTSPHLWAIVVGISDYQGDALDLQFASKDAEDVANALKIGAHRLFGTERFHLTLLNTSREEGTLFPTRGNIIQAFEAARQAKSTDILVIYLAGHGINYGGTDGDYYYPTVEARSGDLDDPAVRAQTTISSQELTELIRQVPALKQVLILDTCMAGRLVEKLTEQRSIPSSQVRALERMKDRMGLHVLAGAAADAFSYEASRYGQGILTYSLLLGMRGAALREGEFIDISELFEFAADQVPQLAKDVGGIQRPVVATPFGGSSFDIGRLTTEDKPRIPLATVRPLILRVSFQNEAPPFHDSLALTKLVNDALRNLSARGKEAPLVFIDALEFPDAYALAGRYRIEKERIIVTTYLLRQQEAVGNFTVEGDPSELDHLTQAITRELEREITLID</sequence>
<gene>
    <name evidence="5" type="ORF">GF339_09325</name>
</gene>
<dbReference type="InterPro" id="IPR019775">
    <property type="entry name" value="WD40_repeat_CS"/>
</dbReference>
<organism evidence="5 6">
    <name type="scientific">candidate division KSB3 bacterium</name>
    <dbReference type="NCBI Taxonomy" id="2044937"/>
    <lineage>
        <taxon>Bacteria</taxon>
        <taxon>candidate division KSB3</taxon>
    </lineage>
</organism>
<name>A0A9D5JV14_9BACT</name>
<feature type="domain" description="Peptidase C14 caspase" evidence="4">
    <location>
        <begin position="210"/>
        <end position="457"/>
    </location>
</feature>
<dbReference type="Proteomes" id="UP000649604">
    <property type="component" value="Unassembled WGS sequence"/>
</dbReference>
<dbReference type="InterPro" id="IPR001680">
    <property type="entry name" value="WD40_rpt"/>
</dbReference>
<evidence type="ECO:0000256" key="2">
    <source>
        <dbReference type="ARBA" id="ARBA00022737"/>
    </source>
</evidence>
<keyword evidence="2" id="KW-0677">Repeat</keyword>
<keyword evidence="1 3" id="KW-0853">WD repeat</keyword>
<evidence type="ECO:0000259" key="4">
    <source>
        <dbReference type="Pfam" id="PF00656"/>
    </source>
</evidence>
<dbReference type="Gene3D" id="2.130.10.10">
    <property type="entry name" value="YVTN repeat-like/Quinoprotein amine dehydrogenase"/>
    <property type="match status" value="1"/>
</dbReference>
<dbReference type="GO" id="GO:0006508">
    <property type="term" value="P:proteolysis"/>
    <property type="evidence" value="ECO:0007669"/>
    <property type="project" value="InterPro"/>
</dbReference>
<evidence type="ECO:0000313" key="6">
    <source>
        <dbReference type="Proteomes" id="UP000649604"/>
    </source>
</evidence>
<dbReference type="InterPro" id="IPR011600">
    <property type="entry name" value="Pept_C14_caspase"/>
</dbReference>
<feature type="non-terminal residue" evidence="5">
    <location>
        <position position="1"/>
    </location>
</feature>
<feature type="repeat" description="WD" evidence="3">
    <location>
        <begin position="1"/>
        <end position="24"/>
    </location>
</feature>
<dbReference type="InterPro" id="IPR029030">
    <property type="entry name" value="Caspase-like_dom_sf"/>
</dbReference>
<dbReference type="SUPFAM" id="SSF52129">
    <property type="entry name" value="Caspase-like"/>
    <property type="match status" value="1"/>
</dbReference>
<protein>
    <recommendedName>
        <fullName evidence="4">Peptidase C14 caspase domain-containing protein</fullName>
    </recommendedName>
</protein>
<comment type="caution">
    <text evidence="5">The sequence shown here is derived from an EMBL/GenBank/DDBJ whole genome shotgun (WGS) entry which is preliminary data.</text>
</comment>
<dbReference type="PROSITE" id="PS00678">
    <property type="entry name" value="WD_REPEATS_1"/>
    <property type="match status" value="1"/>
</dbReference>
<reference evidence="5" key="1">
    <citation type="submission" date="2019-11" db="EMBL/GenBank/DDBJ databases">
        <title>Microbial mats filling the niche in hypersaline microbial mats.</title>
        <authorList>
            <person name="Wong H.L."/>
            <person name="Macleod F.I."/>
            <person name="White R.A. III"/>
            <person name="Burns B.P."/>
        </authorList>
    </citation>
    <scope>NUCLEOTIDE SEQUENCE</scope>
    <source>
        <strain evidence="5">Rbin_158</strain>
    </source>
</reference>
<evidence type="ECO:0000313" key="5">
    <source>
        <dbReference type="EMBL" id="MBD3324774.1"/>
    </source>
</evidence>
<dbReference type="Pfam" id="PF00656">
    <property type="entry name" value="Peptidase_C14"/>
    <property type="match status" value="1"/>
</dbReference>
<accession>A0A9D5JV14</accession>
<evidence type="ECO:0000256" key="1">
    <source>
        <dbReference type="ARBA" id="ARBA00022574"/>
    </source>
</evidence>
<dbReference type="PROSITE" id="PS50082">
    <property type="entry name" value="WD_REPEATS_2"/>
    <property type="match status" value="1"/>
</dbReference>
<proteinExistence type="predicted"/>
<dbReference type="GO" id="GO:0004197">
    <property type="term" value="F:cysteine-type endopeptidase activity"/>
    <property type="evidence" value="ECO:0007669"/>
    <property type="project" value="InterPro"/>
</dbReference>
<dbReference type="InterPro" id="IPR015943">
    <property type="entry name" value="WD40/YVTN_repeat-like_dom_sf"/>
</dbReference>